<comment type="caution">
    <text evidence="2">The sequence shown here is derived from an EMBL/GenBank/DDBJ whole genome shotgun (WGS) entry which is preliminary data.</text>
</comment>
<feature type="region of interest" description="Disordered" evidence="1">
    <location>
        <begin position="1"/>
        <end position="46"/>
    </location>
</feature>
<protein>
    <submittedName>
        <fullName evidence="2">Uncharacterized protein</fullName>
    </submittedName>
</protein>
<evidence type="ECO:0000313" key="2">
    <source>
        <dbReference type="EMBL" id="PKC08026.1"/>
    </source>
</evidence>
<dbReference type="PANTHER" id="PTHR31511">
    <property type="entry name" value="PROTEIN CBG23764"/>
    <property type="match status" value="1"/>
</dbReference>
<feature type="compositionally biased region" description="Basic and acidic residues" evidence="1">
    <location>
        <begin position="13"/>
        <end position="32"/>
    </location>
</feature>
<dbReference type="Proteomes" id="UP000232722">
    <property type="component" value="Unassembled WGS sequence"/>
</dbReference>
<evidence type="ECO:0000256" key="1">
    <source>
        <dbReference type="SAM" id="MobiDB-lite"/>
    </source>
</evidence>
<name>A0A2N0PMF4_9GLOM</name>
<reference evidence="2 3" key="1">
    <citation type="submission" date="2016-04" db="EMBL/GenBank/DDBJ databases">
        <title>Genome analyses suggest a sexual origin of heterokaryosis in a supposedly ancient asexual fungus.</title>
        <authorList>
            <person name="Ropars J."/>
            <person name="Sedzielewska K."/>
            <person name="Noel J."/>
            <person name="Charron P."/>
            <person name="Farinelli L."/>
            <person name="Marton T."/>
            <person name="Kruger M."/>
            <person name="Pelin A."/>
            <person name="Brachmann A."/>
            <person name="Corradi N."/>
        </authorList>
    </citation>
    <scope>NUCLEOTIDE SEQUENCE [LARGE SCALE GENOMIC DNA]</scope>
    <source>
        <strain evidence="2 3">A5</strain>
    </source>
</reference>
<dbReference type="VEuPathDB" id="FungiDB:RhiirA1_533027"/>
<dbReference type="EMBL" id="LLXJ01000581">
    <property type="protein sequence ID" value="PKC08026.1"/>
    <property type="molecule type" value="Genomic_DNA"/>
</dbReference>
<dbReference type="PANTHER" id="PTHR31511:SF12">
    <property type="entry name" value="RHO TERMINATION FACTOR N-TERMINAL DOMAIN-CONTAINING PROTEIN"/>
    <property type="match status" value="1"/>
</dbReference>
<accession>A0A2N0PMF4</accession>
<proteinExistence type="predicted"/>
<sequence>MFPYQVSKRRTWSPKEKNKVNAKLDQEDTPPKKEKKRHVNDIPKAKKSHIPLPADLAAKKGVVNPQNMDNEYFRWAILSALYPVGQKAEHIAQYRQYVNELNFEGIKFPVQADEIILQRFE</sequence>
<gene>
    <name evidence="2" type="ORF">RhiirA5_417435</name>
</gene>
<organism evidence="2 3">
    <name type="scientific">Rhizophagus irregularis</name>
    <dbReference type="NCBI Taxonomy" id="588596"/>
    <lineage>
        <taxon>Eukaryota</taxon>
        <taxon>Fungi</taxon>
        <taxon>Fungi incertae sedis</taxon>
        <taxon>Mucoromycota</taxon>
        <taxon>Glomeromycotina</taxon>
        <taxon>Glomeromycetes</taxon>
        <taxon>Glomerales</taxon>
        <taxon>Glomeraceae</taxon>
        <taxon>Rhizophagus</taxon>
    </lineage>
</organism>
<reference evidence="2 3" key="2">
    <citation type="submission" date="2017-09" db="EMBL/GenBank/DDBJ databases">
        <title>Extensive intraspecific genome diversity in a model arbuscular mycorrhizal fungus.</title>
        <authorList>
            <person name="Chen E.C."/>
            <person name="Morin E."/>
            <person name="Beaudet D."/>
            <person name="Noel J."/>
            <person name="Ndikumana S."/>
            <person name="Charron P."/>
            <person name="St-Onge C."/>
            <person name="Giorgi J."/>
            <person name="Grigoriev I.V."/>
            <person name="Roux C."/>
            <person name="Martin F.M."/>
            <person name="Corradi N."/>
        </authorList>
    </citation>
    <scope>NUCLEOTIDE SEQUENCE [LARGE SCALE GENOMIC DNA]</scope>
    <source>
        <strain evidence="2 3">A5</strain>
    </source>
</reference>
<dbReference type="AlphaFoldDB" id="A0A2N0PMF4"/>
<evidence type="ECO:0000313" key="3">
    <source>
        <dbReference type="Proteomes" id="UP000232722"/>
    </source>
</evidence>